<dbReference type="RefSeq" id="WP_172324659.1">
    <property type="nucleotide sequence ID" value="NZ_CASGIA010000024.1"/>
</dbReference>
<evidence type="ECO:0000256" key="1">
    <source>
        <dbReference type="ARBA" id="ARBA00004167"/>
    </source>
</evidence>
<keyword evidence="4 6" id="KW-0472">Membrane</keyword>
<organism evidence="8 9">
    <name type="scientific">Xylanibacter rodentium</name>
    <dbReference type="NCBI Taxonomy" id="2736289"/>
    <lineage>
        <taxon>Bacteria</taxon>
        <taxon>Pseudomonadati</taxon>
        <taxon>Bacteroidota</taxon>
        <taxon>Bacteroidia</taxon>
        <taxon>Bacteroidales</taxon>
        <taxon>Prevotellaceae</taxon>
        <taxon>Xylanibacter</taxon>
    </lineage>
</organism>
<dbReference type="InterPro" id="IPR007452">
    <property type="entry name" value="TamB_C"/>
</dbReference>
<name>A0ABX2AUS5_9BACT</name>
<evidence type="ECO:0000259" key="7">
    <source>
        <dbReference type="Pfam" id="PF04357"/>
    </source>
</evidence>
<keyword evidence="2 6" id="KW-0812">Transmembrane</keyword>
<evidence type="ECO:0000256" key="2">
    <source>
        <dbReference type="ARBA" id="ARBA00022692"/>
    </source>
</evidence>
<reference evidence="8 9" key="1">
    <citation type="submission" date="2020-05" db="EMBL/GenBank/DDBJ databases">
        <title>Distinct polysaccharide utilization as determinants for interspecies competition between intestinal Prevotella spp.</title>
        <authorList>
            <person name="Galvez E.J.C."/>
            <person name="Iljazovic A."/>
            <person name="Strowig T."/>
        </authorList>
    </citation>
    <scope>NUCLEOTIDE SEQUENCE [LARGE SCALE GENOMIC DNA]</scope>
    <source>
        <strain evidence="8 9">PROD</strain>
    </source>
</reference>
<evidence type="ECO:0000256" key="6">
    <source>
        <dbReference type="SAM" id="Phobius"/>
    </source>
</evidence>
<dbReference type="Pfam" id="PF04357">
    <property type="entry name" value="TamB"/>
    <property type="match status" value="1"/>
</dbReference>
<comment type="caution">
    <text evidence="8">The sequence shown here is derived from an EMBL/GenBank/DDBJ whole genome shotgun (WGS) entry which is preliminary data.</text>
</comment>
<comment type="subcellular location">
    <subcellularLocation>
        <location evidence="1">Membrane</location>
        <topology evidence="1">Single-pass membrane protein</topology>
    </subcellularLocation>
</comment>
<proteinExistence type="predicted"/>
<dbReference type="Proteomes" id="UP001193734">
    <property type="component" value="Unassembled WGS sequence"/>
</dbReference>
<evidence type="ECO:0000256" key="4">
    <source>
        <dbReference type="ARBA" id="ARBA00023136"/>
    </source>
</evidence>
<evidence type="ECO:0000256" key="3">
    <source>
        <dbReference type="ARBA" id="ARBA00022989"/>
    </source>
</evidence>
<dbReference type="PANTHER" id="PTHR36985">
    <property type="entry name" value="TRANSLOCATION AND ASSEMBLY MODULE SUBUNIT TAMB"/>
    <property type="match status" value="1"/>
</dbReference>
<feature type="domain" description="Translocation and assembly module TamB C-terminal" evidence="7">
    <location>
        <begin position="1094"/>
        <end position="1478"/>
    </location>
</feature>
<dbReference type="PANTHER" id="PTHR36985:SF1">
    <property type="entry name" value="TRANSLOCATION AND ASSEMBLY MODULE SUBUNIT TAMB"/>
    <property type="match status" value="1"/>
</dbReference>
<dbReference type="GeneID" id="82156630"/>
<feature type="compositionally biased region" description="Polar residues" evidence="5">
    <location>
        <begin position="1558"/>
        <end position="1572"/>
    </location>
</feature>
<keyword evidence="9" id="KW-1185">Reference proteome</keyword>
<keyword evidence="3 6" id="KW-1133">Transmembrane helix</keyword>
<gene>
    <name evidence="8" type="ORF">HPS55_02515</name>
</gene>
<dbReference type="EMBL" id="JABKKE010000002">
    <property type="protein sequence ID" value="NPE13213.1"/>
    <property type="molecule type" value="Genomic_DNA"/>
</dbReference>
<evidence type="ECO:0000313" key="8">
    <source>
        <dbReference type="EMBL" id="NPE13213.1"/>
    </source>
</evidence>
<sequence>MKKVFLWIGIVLLTPILLFVILTVLLYIPPVQNWAVQKTVAYASEKTGMDISVDKIRLEFPLDLSVEGFKVISRNDSLPQVRDTVADVSKLVVDIQLRPLFKQQVVINTLELNKTKVNTSNLIASAHVEGSLGRLAVSGRSVDLGLETVDLGDVELSDANVHVALNDTVPPDTTTSETLWKINIDRIGISHTTVSVLMPGDTLQIQAYMKDMAMSRGTFDLGNGTYDIGNIVWDNGSLTYDNLNADRSEGLDPSHIALNDINIGIDSIYYSPMAAHLNISHCHLKERCGMELTKLKGQLSLDSMRVTVPSMVLRTPYSDVELTATADLNVTDSINPGTMDVRLSASLGKQDVMKFFGDMPRGFVNGYPTRPLEVSGRVSGNLHHADIRNLHIDLPTAFMITADGYADNPTDMKKMRADMKMKARTWNVGFLTALLDPATAAGFRIPSGMSIDGNIQADHERYAVDLALREGIGTIRAKGSFNAANTAYQAVVGIDRINLNHFIPNDSLHIITAHMDMKGAGTDVLSKRFRMQAEASVDTFVYGSWVLDKMNVRARIADGMAHGHLESRNALMDGTIDVDALLDPNRIQATIGTDMNKADLYRLRIMEKPFIAGMCAHVDIASDMKQYHMIRGYFNDFTIQTEKKTYRPADLTVDATTTRDTTWAKMSSGSMNLYMTAGCGYEELIKQGNVLSDELSTQMHDKVIDHPRLREKLPDIKLRLVSGPDNPMANFLRFKGFSFKDLFVDFSASPQNGVNADMHLYSIIADSMRIDTVRLRIYQDMDDVRLTGMVQNNKRNPQFVFRTLFDGVIHEKSTEMNVRYYDAANKLGVLLGARAEMLDSGIHVKLLPEKPVLGYKVFNLNNDNYIMLGRNRRIMADIDLVADDKTGVKIYSEDQDTDMLQDLTVSLNQFDLEKITSVLPYAPRISGLLNGDFHVQLDKNEKIAMVSDMTVRKMAYENCPIGDLNSEFAYLQQEDSAHFVEATLNCDGREIGVLSGTYKDENGGLLDATFNMTRFPLSMVNGFIPDRIFGFTGYAEGKVDVKGALDKPVVDGEVLLDSSYIVSVPYGMNLRFDNDPVRVVKSNLLFENFTMYAHNSNPLNIAGNIDFSNLDNIRLNLKMMARDYQIIDARQERNSVAYGKAFVNFYGSLAGSFDDLVMRGKLDVLGKTNMTYILKDSPLNTDDHLKEIVTFTDFRDTTLVEKADKPAIGGLDMQLMMDIESGAHIKCALNADQSNYVDIEGGGELRMVYNSTDDLQLFGRYTIVDGKMKYSLPIIPLKTFNIGEGSYIEFTGDMMNPRLNLTATEKVKTMVTTESGENRSVMFDCGVKVTKTLNDMGLEFTINAPEDMSMSNELAAMSAEERGKIAVMMLTTGMYITDNSTGNFSMNGALSSFLNSQINNITGSAMRTMDLSLGFDQNSDATGNTYTDYSFKFAKRFWNNRVNFVIGGKLSDGGNAAVAEQDQTFIDNVSLEYRLDQTAMRYVRLFYNKEAYDLLEGNISEYGAGFVWRKKADRLWRLFNFRSSDTGPNTLNRLQGSSGMASGGISGNALRKEKSNKKTNSTDSINANENSK</sequence>
<protein>
    <submittedName>
        <fullName evidence="8">Phage tail protein</fullName>
    </submittedName>
</protein>
<feature type="region of interest" description="Disordered" evidence="5">
    <location>
        <begin position="1530"/>
        <end position="1572"/>
    </location>
</feature>
<feature type="transmembrane region" description="Helical" evidence="6">
    <location>
        <begin position="5"/>
        <end position="28"/>
    </location>
</feature>
<accession>A0ABX2AUS5</accession>
<evidence type="ECO:0000256" key="5">
    <source>
        <dbReference type="SAM" id="MobiDB-lite"/>
    </source>
</evidence>
<evidence type="ECO:0000313" key="9">
    <source>
        <dbReference type="Proteomes" id="UP001193734"/>
    </source>
</evidence>